<dbReference type="Proteomes" id="UP000829685">
    <property type="component" value="Unassembled WGS sequence"/>
</dbReference>
<feature type="compositionally biased region" description="Low complexity" evidence="1">
    <location>
        <begin position="213"/>
        <end position="225"/>
    </location>
</feature>
<evidence type="ECO:0000256" key="1">
    <source>
        <dbReference type="SAM" id="MobiDB-lite"/>
    </source>
</evidence>
<gene>
    <name evidence="4" type="ORF">JX265_013565</name>
</gene>
<feature type="compositionally biased region" description="Polar residues" evidence="1">
    <location>
        <begin position="202"/>
        <end position="212"/>
    </location>
</feature>
<dbReference type="EMBL" id="JAFIMR010000074">
    <property type="protein sequence ID" value="KAI1849862.1"/>
    <property type="molecule type" value="Genomic_DNA"/>
</dbReference>
<protein>
    <submittedName>
        <fullName evidence="4">Uncharacterized protein</fullName>
    </submittedName>
</protein>
<keyword evidence="2" id="KW-0472">Membrane</keyword>
<organism evidence="4 5">
    <name type="scientific">Neoarthrinium moseri</name>
    <dbReference type="NCBI Taxonomy" id="1658444"/>
    <lineage>
        <taxon>Eukaryota</taxon>
        <taxon>Fungi</taxon>
        <taxon>Dikarya</taxon>
        <taxon>Ascomycota</taxon>
        <taxon>Pezizomycotina</taxon>
        <taxon>Sordariomycetes</taxon>
        <taxon>Xylariomycetidae</taxon>
        <taxon>Amphisphaeriales</taxon>
        <taxon>Apiosporaceae</taxon>
        <taxon>Neoarthrinium</taxon>
    </lineage>
</organism>
<evidence type="ECO:0000313" key="5">
    <source>
        <dbReference type="Proteomes" id="UP000829685"/>
    </source>
</evidence>
<keyword evidence="2" id="KW-1133">Transmembrane helix</keyword>
<accession>A0A9P9W8D0</accession>
<proteinExistence type="predicted"/>
<comment type="caution">
    <text evidence="4">The sequence shown here is derived from an EMBL/GenBank/DDBJ whole genome shotgun (WGS) entry which is preliminary data.</text>
</comment>
<evidence type="ECO:0000256" key="3">
    <source>
        <dbReference type="SAM" id="SignalP"/>
    </source>
</evidence>
<keyword evidence="5" id="KW-1185">Reference proteome</keyword>
<sequence>MRSTIFLLAAASVANANWLRWSEHRAPVWTPQETGYIAEEDQAIGFTPKPTPAPGVQSEGEHILNVLRRATSTEWINSQTCGWASGISSFAWTCGSSQTCATNNQNIVACVSGTYSPFFSVCFDHSAYERGQCASIGSQTGCCQDSSYPVCGTYIWTGSPVRSMFRCFNSATIISMLDEPQYVLDATRSTTGTRSSGDGAVTATSDIATNAPGSDNSNSGGSNSSSNTGAIVGGVVGGVAGIALIAGLIAFLILRNKKKNKDKQAYNAVPITEHNAPPGAGPRMSQVSNTATTYPPQSPFPALSAVHDPSGSYSQPYDPNASQQLYDPAKQAYGGYDPKNLYPGVPSTMGGTSPPHSPGYPGYQYAQSTGGSVALPSYQQAPMELEATSLPEGHQGNPVEMASSPHRP</sequence>
<keyword evidence="2" id="KW-0812">Transmembrane</keyword>
<dbReference type="AlphaFoldDB" id="A0A9P9W8D0"/>
<evidence type="ECO:0000313" key="4">
    <source>
        <dbReference type="EMBL" id="KAI1849862.1"/>
    </source>
</evidence>
<feature type="region of interest" description="Disordered" evidence="1">
    <location>
        <begin position="344"/>
        <end position="408"/>
    </location>
</feature>
<feature type="chain" id="PRO_5040487701" evidence="3">
    <location>
        <begin position="17"/>
        <end position="408"/>
    </location>
</feature>
<name>A0A9P9W8D0_9PEZI</name>
<reference evidence="4" key="1">
    <citation type="submission" date="2021-03" db="EMBL/GenBank/DDBJ databases">
        <title>Revisited historic fungal species revealed as producer of novel bioactive compounds through whole genome sequencing and comparative genomics.</title>
        <authorList>
            <person name="Vignolle G.A."/>
            <person name="Hochenegger N."/>
            <person name="Mach R.L."/>
            <person name="Mach-Aigner A.R."/>
            <person name="Javad Rahimi M."/>
            <person name="Salim K.A."/>
            <person name="Chan C.M."/>
            <person name="Lim L.B.L."/>
            <person name="Cai F."/>
            <person name="Druzhinina I.S."/>
            <person name="U'Ren J.M."/>
            <person name="Derntl C."/>
        </authorList>
    </citation>
    <scope>NUCLEOTIDE SEQUENCE</scope>
    <source>
        <strain evidence="4">TUCIM 5799</strain>
    </source>
</reference>
<keyword evidence="3" id="KW-0732">Signal</keyword>
<evidence type="ECO:0000256" key="2">
    <source>
        <dbReference type="SAM" id="Phobius"/>
    </source>
</evidence>
<feature type="transmembrane region" description="Helical" evidence="2">
    <location>
        <begin position="231"/>
        <end position="254"/>
    </location>
</feature>
<feature type="signal peptide" evidence="3">
    <location>
        <begin position="1"/>
        <end position="16"/>
    </location>
</feature>
<feature type="compositionally biased region" description="Polar residues" evidence="1">
    <location>
        <begin position="285"/>
        <end position="295"/>
    </location>
</feature>
<feature type="compositionally biased region" description="Low complexity" evidence="1">
    <location>
        <begin position="189"/>
        <end position="200"/>
    </location>
</feature>
<feature type="region of interest" description="Disordered" evidence="1">
    <location>
        <begin position="189"/>
        <end position="225"/>
    </location>
</feature>
<feature type="region of interest" description="Disordered" evidence="1">
    <location>
        <begin position="271"/>
        <end position="319"/>
    </location>
</feature>